<dbReference type="Proteomes" id="UP000254282">
    <property type="component" value="Unassembled WGS sequence"/>
</dbReference>
<organism evidence="2 3">
    <name type="scientific">Chryseobacterium indoltheticum</name>
    <dbReference type="NCBI Taxonomy" id="254"/>
    <lineage>
        <taxon>Bacteria</taxon>
        <taxon>Pseudomonadati</taxon>
        <taxon>Bacteroidota</taxon>
        <taxon>Flavobacteriia</taxon>
        <taxon>Flavobacteriales</taxon>
        <taxon>Weeksellaceae</taxon>
        <taxon>Chryseobacterium group</taxon>
        <taxon>Chryseobacterium</taxon>
    </lineage>
</organism>
<dbReference type="RefSeq" id="WP_115621384.1">
    <property type="nucleotide sequence ID" value="NZ_UFVR01000004.1"/>
</dbReference>
<keyword evidence="1" id="KW-0472">Membrane</keyword>
<keyword evidence="1" id="KW-1133">Transmembrane helix</keyword>
<sequence length="108" mass="12766">MKNKKQVPQFFPLFEKKARSSLDIKLEKFVYTKTHLAIQRMQIFWSFKIRFIASIISSFALLLLLLRNYGSEAFDCERKIMIACKVRIYLSNCKSACNDFDLYLFYAG</sequence>
<name>A0A381FNV1_9FLAO</name>
<feature type="transmembrane region" description="Helical" evidence="1">
    <location>
        <begin position="49"/>
        <end position="69"/>
    </location>
</feature>
<evidence type="ECO:0000313" key="2">
    <source>
        <dbReference type="EMBL" id="SUX48221.1"/>
    </source>
</evidence>
<evidence type="ECO:0000256" key="1">
    <source>
        <dbReference type="SAM" id="Phobius"/>
    </source>
</evidence>
<gene>
    <name evidence="2" type="ORF">NCTC13532_03826</name>
</gene>
<accession>A0A381FNV1</accession>
<reference evidence="2 3" key="1">
    <citation type="submission" date="2018-06" db="EMBL/GenBank/DDBJ databases">
        <authorList>
            <consortium name="Pathogen Informatics"/>
            <person name="Doyle S."/>
        </authorList>
    </citation>
    <scope>NUCLEOTIDE SEQUENCE [LARGE SCALE GENOMIC DNA]</scope>
    <source>
        <strain evidence="2 3">NCTC13532</strain>
    </source>
</reference>
<dbReference type="EMBL" id="UFVR01000004">
    <property type="protein sequence ID" value="SUX48221.1"/>
    <property type="molecule type" value="Genomic_DNA"/>
</dbReference>
<evidence type="ECO:0000313" key="3">
    <source>
        <dbReference type="Proteomes" id="UP000254282"/>
    </source>
</evidence>
<protein>
    <submittedName>
        <fullName evidence="2">Uncharacterized protein</fullName>
    </submittedName>
</protein>
<proteinExistence type="predicted"/>
<dbReference type="AlphaFoldDB" id="A0A381FNV1"/>
<keyword evidence="1" id="KW-0812">Transmembrane</keyword>